<evidence type="ECO:0000256" key="1">
    <source>
        <dbReference type="SAM" id="MobiDB-lite"/>
    </source>
</evidence>
<dbReference type="InterPro" id="IPR011011">
    <property type="entry name" value="Znf_FYVE_PHD"/>
</dbReference>
<accession>A0A9D4LIW3</accession>
<gene>
    <name evidence="2" type="ORF">DPMN_101400</name>
</gene>
<evidence type="ECO:0000313" key="2">
    <source>
        <dbReference type="EMBL" id="KAH3858771.1"/>
    </source>
</evidence>
<dbReference type="InterPro" id="IPR013083">
    <property type="entry name" value="Znf_RING/FYVE/PHD"/>
</dbReference>
<evidence type="ECO:0000313" key="3">
    <source>
        <dbReference type="Proteomes" id="UP000828390"/>
    </source>
</evidence>
<organism evidence="2 3">
    <name type="scientific">Dreissena polymorpha</name>
    <name type="common">Zebra mussel</name>
    <name type="synonym">Mytilus polymorpha</name>
    <dbReference type="NCBI Taxonomy" id="45954"/>
    <lineage>
        <taxon>Eukaryota</taxon>
        <taxon>Metazoa</taxon>
        <taxon>Spiralia</taxon>
        <taxon>Lophotrochozoa</taxon>
        <taxon>Mollusca</taxon>
        <taxon>Bivalvia</taxon>
        <taxon>Autobranchia</taxon>
        <taxon>Heteroconchia</taxon>
        <taxon>Euheterodonta</taxon>
        <taxon>Imparidentia</taxon>
        <taxon>Neoheterodontei</taxon>
        <taxon>Myida</taxon>
        <taxon>Dreissenoidea</taxon>
        <taxon>Dreissenidae</taxon>
        <taxon>Dreissena</taxon>
    </lineage>
</organism>
<dbReference type="AlphaFoldDB" id="A0A9D4LIW3"/>
<dbReference type="EMBL" id="JAIWYP010000003">
    <property type="protein sequence ID" value="KAH3858771.1"/>
    <property type="molecule type" value="Genomic_DNA"/>
</dbReference>
<dbReference type="Proteomes" id="UP000828390">
    <property type="component" value="Unassembled WGS sequence"/>
</dbReference>
<reference evidence="2" key="2">
    <citation type="submission" date="2020-11" db="EMBL/GenBank/DDBJ databases">
        <authorList>
            <person name="McCartney M.A."/>
            <person name="Auch B."/>
            <person name="Kono T."/>
            <person name="Mallez S."/>
            <person name="Becker A."/>
            <person name="Gohl D.M."/>
            <person name="Silverstein K.A.T."/>
            <person name="Koren S."/>
            <person name="Bechman K.B."/>
            <person name="Herman A."/>
            <person name="Abrahante J.E."/>
            <person name="Garbe J."/>
        </authorList>
    </citation>
    <scope>NUCLEOTIDE SEQUENCE</scope>
    <source>
        <strain evidence="2">Duluth1</strain>
        <tissue evidence="2">Whole animal</tissue>
    </source>
</reference>
<feature type="compositionally biased region" description="Basic residues" evidence="1">
    <location>
        <begin position="17"/>
        <end position="28"/>
    </location>
</feature>
<keyword evidence="3" id="KW-1185">Reference proteome</keyword>
<sequence>MEMVVAGCSYETDYGHKGKQVSRKRKPVPKMEQHSLLKEREVRPRKKKSKSKQVEPEGDDSEQCPVCGIFCRNGEDAICCDSCLRWWFHRTCVYLRENEDWDYFSSSDAVYTCPLGQ</sequence>
<name>A0A9D4LIW3_DREPO</name>
<proteinExistence type="predicted"/>
<feature type="compositionally biased region" description="Basic and acidic residues" evidence="1">
    <location>
        <begin position="29"/>
        <end position="42"/>
    </location>
</feature>
<feature type="region of interest" description="Disordered" evidence="1">
    <location>
        <begin position="13"/>
        <end position="63"/>
    </location>
</feature>
<comment type="caution">
    <text evidence="2">The sequence shown here is derived from an EMBL/GenBank/DDBJ whole genome shotgun (WGS) entry which is preliminary data.</text>
</comment>
<protein>
    <submittedName>
        <fullName evidence="2">Uncharacterized protein</fullName>
    </submittedName>
</protein>
<reference evidence="2" key="1">
    <citation type="journal article" date="2019" name="bioRxiv">
        <title>The Genome of the Zebra Mussel, Dreissena polymorpha: A Resource for Invasive Species Research.</title>
        <authorList>
            <person name="McCartney M.A."/>
            <person name="Auch B."/>
            <person name="Kono T."/>
            <person name="Mallez S."/>
            <person name="Zhang Y."/>
            <person name="Obille A."/>
            <person name="Becker A."/>
            <person name="Abrahante J.E."/>
            <person name="Garbe J."/>
            <person name="Badalamenti J.P."/>
            <person name="Herman A."/>
            <person name="Mangelson H."/>
            <person name="Liachko I."/>
            <person name="Sullivan S."/>
            <person name="Sone E.D."/>
            <person name="Koren S."/>
            <person name="Silverstein K.A.T."/>
            <person name="Beckman K.B."/>
            <person name="Gohl D.M."/>
        </authorList>
    </citation>
    <scope>NUCLEOTIDE SEQUENCE</scope>
    <source>
        <strain evidence="2">Duluth1</strain>
        <tissue evidence="2">Whole animal</tissue>
    </source>
</reference>
<dbReference type="Gene3D" id="3.30.40.10">
    <property type="entry name" value="Zinc/RING finger domain, C3HC4 (zinc finger)"/>
    <property type="match status" value="1"/>
</dbReference>
<dbReference type="SUPFAM" id="SSF57903">
    <property type="entry name" value="FYVE/PHD zinc finger"/>
    <property type="match status" value="1"/>
</dbReference>